<keyword evidence="2 5" id="KW-0547">Nucleotide-binding</keyword>
<name>A0A1I2IJ90_9BACT</name>
<dbReference type="PANTHER" id="PTHR43289:SF34">
    <property type="entry name" value="SERINE_THREONINE-PROTEIN KINASE YBDM-RELATED"/>
    <property type="match status" value="1"/>
</dbReference>
<feature type="region of interest" description="Disordered" evidence="6">
    <location>
        <begin position="1"/>
        <end position="25"/>
    </location>
</feature>
<evidence type="ECO:0000256" key="3">
    <source>
        <dbReference type="ARBA" id="ARBA00022777"/>
    </source>
</evidence>
<keyword evidence="3 9" id="KW-0418">Kinase</keyword>
<feature type="compositionally biased region" description="Polar residues" evidence="6">
    <location>
        <begin position="742"/>
        <end position="761"/>
    </location>
</feature>
<dbReference type="InterPro" id="IPR017441">
    <property type="entry name" value="Protein_kinase_ATP_BS"/>
</dbReference>
<evidence type="ECO:0000259" key="8">
    <source>
        <dbReference type="PROSITE" id="PS50011"/>
    </source>
</evidence>
<dbReference type="Pfam" id="PF00069">
    <property type="entry name" value="Pkinase"/>
    <property type="match status" value="2"/>
</dbReference>
<keyword evidence="1" id="KW-0808">Transferase</keyword>
<dbReference type="CDD" id="cd14014">
    <property type="entry name" value="STKc_PknB_like"/>
    <property type="match status" value="1"/>
</dbReference>
<dbReference type="SMART" id="SM00220">
    <property type="entry name" value="S_TKc"/>
    <property type="match status" value="2"/>
</dbReference>
<proteinExistence type="predicted"/>
<evidence type="ECO:0000256" key="1">
    <source>
        <dbReference type="ARBA" id="ARBA00022679"/>
    </source>
</evidence>
<dbReference type="AlphaFoldDB" id="A0A1I2IJ90"/>
<organism evidence="9 10">
    <name type="scientific">Nannocystis exedens</name>
    <dbReference type="NCBI Taxonomy" id="54"/>
    <lineage>
        <taxon>Bacteria</taxon>
        <taxon>Pseudomonadati</taxon>
        <taxon>Myxococcota</taxon>
        <taxon>Polyangia</taxon>
        <taxon>Nannocystales</taxon>
        <taxon>Nannocystaceae</taxon>
        <taxon>Nannocystis</taxon>
    </lineage>
</organism>
<evidence type="ECO:0000256" key="7">
    <source>
        <dbReference type="SAM" id="Phobius"/>
    </source>
</evidence>
<dbReference type="STRING" id="54.SAMN02745121_08772"/>
<evidence type="ECO:0000256" key="6">
    <source>
        <dbReference type="SAM" id="MobiDB-lite"/>
    </source>
</evidence>
<feature type="transmembrane region" description="Helical" evidence="7">
    <location>
        <begin position="668"/>
        <end position="689"/>
    </location>
</feature>
<feature type="compositionally biased region" description="Low complexity" evidence="6">
    <location>
        <begin position="603"/>
        <end position="663"/>
    </location>
</feature>
<keyword evidence="7" id="KW-0812">Transmembrane</keyword>
<evidence type="ECO:0000256" key="4">
    <source>
        <dbReference type="ARBA" id="ARBA00022840"/>
    </source>
</evidence>
<feature type="region of interest" description="Disordered" evidence="6">
    <location>
        <begin position="733"/>
        <end position="780"/>
    </location>
</feature>
<dbReference type="PROSITE" id="PS00108">
    <property type="entry name" value="PROTEIN_KINASE_ST"/>
    <property type="match status" value="1"/>
</dbReference>
<keyword evidence="7" id="KW-0472">Membrane</keyword>
<keyword evidence="7" id="KW-1133">Transmembrane helix</keyword>
<dbReference type="GO" id="GO:0005524">
    <property type="term" value="F:ATP binding"/>
    <property type="evidence" value="ECO:0007669"/>
    <property type="project" value="UniProtKB-UniRule"/>
</dbReference>
<evidence type="ECO:0000313" key="10">
    <source>
        <dbReference type="Proteomes" id="UP000199400"/>
    </source>
</evidence>
<reference evidence="10" key="1">
    <citation type="submission" date="2016-10" db="EMBL/GenBank/DDBJ databases">
        <authorList>
            <person name="Varghese N."/>
            <person name="Submissions S."/>
        </authorList>
    </citation>
    <scope>NUCLEOTIDE SEQUENCE [LARGE SCALE GENOMIC DNA]</scope>
    <source>
        <strain evidence="10">ATCC 25963</strain>
    </source>
</reference>
<feature type="region of interest" description="Disordered" evidence="6">
    <location>
        <begin position="594"/>
        <end position="663"/>
    </location>
</feature>
<dbReference type="InterPro" id="IPR000719">
    <property type="entry name" value="Prot_kinase_dom"/>
</dbReference>
<dbReference type="PROSITE" id="PS00107">
    <property type="entry name" value="PROTEIN_KINASE_ATP"/>
    <property type="match status" value="1"/>
</dbReference>
<gene>
    <name evidence="9" type="ORF">SAMN02745121_08772</name>
</gene>
<dbReference type="PROSITE" id="PS50011">
    <property type="entry name" value="PROTEIN_KINASE_DOM"/>
    <property type="match status" value="2"/>
</dbReference>
<keyword evidence="4 5" id="KW-0067">ATP-binding</keyword>
<dbReference type="PANTHER" id="PTHR43289">
    <property type="entry name" value="MITOGEN-ACTIVATED PROTEIN KINASE KINASE KINASE 20-RELATED"/>
    <property type="match status" value="1"/>
</dbReference>
<dbReference type="Gene3D" id="3.30.200.20">
    <property type="entry name" value="Phosphorylase Kinase, domain 1"/>
    <property type="match status" value="1"/>
</dbReference>
<dbReference type="InterPro" id="IPR008271">
    <property type="entry name" value="Ser/Thr_kinase_AS"/>
</dbReference>
<evidence type="ECO:0000256" key="2">
    <source>
        <dbReference type="ARBA" id="ARBA00022741"/>
    </source>
</evidence>
<keyword evidence="9" id="KW-0723">Serine/threonine-protein kinase</keyword>
<sequence>MESSPTPSPHGRTSPTPSPSGRTWSEHKEVGADFIGEVIDGRYQVVRRLAKGGMAHVFLAKDRTRKCHVAIKILHRASASARRRFELEAQVLSNIQCEYIVRAIAFGETADGQLYLALEYLEGETLSQRLAQGPLPWRDVARFGVQISTALHVLHAAGVIHRDLKPDNIMIAIGADRSVAKVIDLGLASVGAPFHEAQNARFASQMSPRLKSQLGHRIGTPEYLPPEAGHCDATPSLDVFSLGTTLYQLCTQLLPRMTRLRSIHEVVPGSDAPEDLSRLLRAALEPDAGDRLPSVDHIRRGLEAILAMFPATPAPRRLFGGCYDKLQVIGVGASAIVHRASDRRLSREVALKVLRSADPGEDDVIRFLRAAKILSALHHPNIPRILHCGEDGTEHFFVTELCSGVPATDLVRPDKHLRVDEVITIGRQLAGALAATHAAGLVYRDLHAGNVLIERGETPRAWLFDFDQAQVSPDFYARLTERWATPPEDRVEPAKEKPLHRMDYAAPEVRSGGAFTAASDVYALGLLLYRLLTGLRPFPADGGEAISPRRVCPACSRGLERLLLSMLNPSPGARPTLAAIEIALADEQAELEAELTAEREETPTPAATTSTAASQPAAMQPAEPLPSVGPTASPPTAAGPSSSSVATQTAAQAPTAAAPTTSSHSRRLFALLALTITIATAVMIPLAVVSRDETSVAPIERKELETLTSSIREATSSASTPALDVAPIAERPTAAEPEPAASQSGETQPRTSHQESVAPTNTARPRKPPPAQTPTPAGTWEARMHDAETRARRCLDAAGAKPRRVVVILAPGEPAEFSNVPSDSLHARCIRDALVGLHVHAETPRRHVFFDAT</sequence>
<dbReference type="EMBL" id="FOMX01000069">
    <property type="protein sequence ID" value="SFF42365.1"/>
    <property type="molecule type" value="Genomic_DNA"/>
</dbReference>
<dbReference type="SUPFAM" id="SSF56112">
    <property type="entry name" value="Protein kinase-like (PK-like)"/>
    <property type="match status" value="2"/>
</dbReference>
<feature type="binding site" evidence="5">
    <location>
        <position position="352"/>
    </location>
    <ligand>
        <name>ATP</name>
        <dbReference type="ChEBI" id="CHEBI:30616"/>
    </ligand>
</feature>
<feature type="domain" description="Protein kinase" evidence="8">
    <location>
        <begin position="43"/>
        <end position="306"/>
    </location>
</feature>
<evidence type="ECO:0000256" key="5">
    <source>
        <dbReference type="PROSITE-ProRule" id="PRU10141"/>
    </source>
</evidence>
<dbReference type="Proteomes" id="UP000199400">
    <property type="component" value="Unassembled WGS sequence"/>
</dbReference>
<evidence type="ECO:0000313" key="9">
    <source>
        <dbReference type="EMBL" id="SFF42365.1"/>
    </source>
</evidence>
<accession>A0A1I2IJ90</accession>
<feature type="compositionally biased region" description="Polar residues" evidence="6">
    <location>
        <begin position="1"/>
        <end position="23"/>
    </location>
</feature>
<feature type="domain" description="Protein kinase" evidence="8">
    <location>
        <begin position="323"/>
        <end position="591"/>
    </location>
</feature>
<protein>
    <submittedName>
        <fullName evidence="9">Serine/threonine protein kinase</fullName>
    </submittedName>
</protein>
<keyword evidence="10" id="KW-1185">Reference proteome</keyword>
<dbReference type="Gene3D" id="1.10.510.10">
    <property type="entry name" value="Transferase(Phosphotransferase) domain 1"/>
    <property type="match status" value="2"/>
</dbReference>
<dbReference type="InterPro" id="IPR011009">
    <property type="entry name" value="Kinase-like_dom_sf"/>
</dbReference>
<dbReference type="GO" id="GO:0004674">
    <property type="term" value="F:protein serine/threonine kinase activity"/>
    <property type="evidence" value="ECO:0007669"/>
    <property type="project" value="UniProtKB-KW"/>
</dbReference>